<feature type="domain" description="IFT81 calponin homology" evidence="9">
    <location>
        <begin position="64"/>
        <end position="107"/>
    </location>
</feature>
<name>A0A7R9J268_TIMCA</name>
<reference evidence="10" key="1">
    <citation type="submission" date="2020-11" db="EMBL/GenBank/DDBJ databases">
        <authorList>
            <person name="Tran Van P."/>
        </authorList>
    </citation>
    <scope>NUCLEOTIDE SEQUENCE</scope>
</reference>
<sequence length="685" mass="77757">MSSSILQESRGFDRRVGGSGSKSQGRYSGGRSRTDNCSDPGNAADTKIQTGAGYVLCKLFAPNRVAFRQALVQGDKNTIHPIIEWLFRNMTDLKKRSYLAQYLVKVEVPVDILSDADVSTLYEQYEQLMEDFKSLHKESEALKNSGYSTAELRSDLETMEREKDIVIKRIERMQKKVESVANREAMLSAAHTLRLEREREKELANQKQEQQTALNHAEQRVGRLQQQLKDARQASTGATSEGLLQRLEEETNVTTYIVKQKLPKELETRQVEVQILGKVLSEPAMGREDLDILNSKLQVINGEINQLVERHLATKNPSEDKLAPFRQQAAIIARKKETTAELLGELRGKLTSLNDELDERQNQLKELAGEAVLGGEEFKRYVNKLRGRSSLYKRHRAELLALKAESGVLTRTIELLQTRNELVLQGLSSEGIRQALTLNVCLIQSSEGILNVCLTQSAEEMRHGVPGFQVARQKLEQVSVEKAAVDQEKGKTLEDISSLVQQLSQRIASKKAQLAPIIKELRPLREQHQELSAEYEKKKKLHDTTAAGLESSTGKLEQEVKSLREELEEDESQCYMLEAQCVIHQVRLDRLTEEIKFYISSNPGDKARSLREQLSACIIEQEKVSRQLKEQQHLVKENQTNRVRQVKLWSNLHKLLECKKKCLQEAQQNSGVVHRERGAETLILQ</sequence>
<evidence type="ECO:0000256" key="1">
    <source>
        <dbReference type="ARBA" id="ARBA00004138"/>
    </source>
</evidence>
<feature type="coiled-coil region" evidence="7">
    <location>
        <begin position="118"/>
        <end position="234"/>
    </location>
</feature>
<dbReference type="PANTHER" id="PTHR15614">
    <property type="entry name" value="INTRAFLAGELLAR TRANSPORT PROTEIN 81 HOMOLOG"/>
    <property type="match status" value="1"/>
</dbReference>
<dbReference type="GO" id="GO:0015631">
    <property type="term" value="F:tubulin binding"/>
    <property type="evidence" value="ECO:0007669"/>
    <property type="project" value="InterPro"/>
</dbReference>
<dbReference type="EMBL" id="OE180261">
    <property type="protein sequence ID" value="CAD7570936.1"/>
    <property type="molecule type" value="Genomic_DNA"/>
</dbReference>
<evidence type="ECO:0000256" key="3">
    <source>
        <dbReference type="ARBA" id="ARBA00023054"/>
    </source>
</evidence>
<dbReference type="InterPro" id="IPR029600">
    <property type="entry name" value="IFT81"/>
</dbReference>
<dbReference type="InterPro" id="IPR043016">
    <property type="entry name" value="IFT81_N_sf"/>
</dbReference>
<dbReference type="AlphaFoldDB" id="A0A7R9J268"/>
<keyword evidence="5" id="KW-0966">Cell projection</keyword>
<organism evidence="10">
    <name type="scientific">Timema californicum</name>
    <name type="common">California timema</name>
    <name type="synonym">Walking stick</name>
    <dbReference type="NCBI Taxonomy" id="61474"/>
    <lineage>
        <taxon>Eukaryota</taxon>
        <taxon>Metazoa</taxon>
        <taxon>Ecdysozoa</taxon>
        <taxon>Arthropoda</taxon>
        <taxon>Hexapoda</taxon>
        <taxon>Insecta</taxon>
        <taxon>Pterygota</taxon>
        <taxon>Neoptera</taxon>
        <taxon>Polyneoptera</taxon>
        <taxon>Phasmatodea</taxon>
        <taxon>Timematodea</taxon>
        <taxon>Timematoidea</taxon>
        <taxon>Timematidae</taxon>
        <taxon>Timema</taxon>
    </lineage>
</organism>
<keyword evidence="2" id="KW-0970">Cilium biogenesis/degradation</keyword>
<evidence type="ECO:0000259" key="9">
    <source>
        <dbReference type="Pfam" id="PF18383"/>
    </source>
</evidence>
<keyword evidence="4" id="KW-0969">Cilium</keyword>
<feature type="region of interest" description="Disordered" evidence="8">
    <location>
        <begin position="1"/>
        <end position="42"/>
    </location>
</feature>
<gene>
    <name evidence="10" type="ORF">TCMB3V08_LOCUS3623</name>
</gene>
<evidence type="ECO:0000256" key="7">
    <source>
        <dbReference type="SAM" id="Coils"/>
    </source>
</evidence>
<dbReference type="GO" id="GO:0036064">
    <property type="term" value="C:ciliary basal body"/>
    <property type="evidence" value="ECO:0007669"/>
    <property type="project" value="TreeGrafter"/>
</dbReference>
<evidence type="ECO:0000256" key="6">
    <source>
        <dbReference type="ARBA" id="ARBA00043983"/>
    </source>
</evidence>
<keyword evidence="3 7" id="KW-0175">Coiled coil</keyword>
<feature type="coiled-coil region" evidence="7">
    <location>
        <begin position="343"/>
        <end position="370"/>
    </location>
</feature>
<dbReference type="InterPro" id="IPR041146">
    <property type="entry name" value="IFT81_CH"/>
</dbReference>
<dbReference type="GO" id="GO:0042073">
    <property type="term" value="P:intraciliary transport"/>
    <property type="evidence" value="ECO:0007669"/>
    <property type="project" value="InterPro"/>
</dbReference>
<proteinExistence type="inferred from homology"/>
<dbReference type="PANTHER" id="PTHR15614:SF2">
    <property type="entry name" value="INTRAFLAGELLAR TRANSPORT PROTEIN 81 HOMOLOG"/>
    <property type="match status" value="1"/>
</dbReference>
<evidence type="ECO:0000256" key="4">
    <source>
        <dbReference type="ARBA" id="ARBA00023069"/>
    </source>
</evidence>
<comment type="similarity">
    <text evidence="6">Belongs to the IFT81 family.</text>
</comment>
<dbReference type="Pfam" id="PF18383">
    <property type="entry name" value="IFT81_CH"/>
    <property type="match status" value="1"/>
</dbReference>
<evidence type="ECO:0000256" key="2">
    <source>
        <dbReference type="ARBA" id="ARBA00022794"/>
    </source>
</evidence>
<evidence type="ECO:0000256" key="8">
    <source>
        <dbReference type="SAM" id="MobiDB-lite"/>
    </source>
</evidence>
<dbReference type="GO" id="GO:0030992">
    <property type="term" value="C:intraciliary transport particle B"/>
    <property type="evidence" value="ECO:0007669"/>
    <property type="project" value="InterPro"/>
</dbReference>
<dbReference type="Gene3D" id="1.10.418.70">
    <property type="entry name" value="Intraflagellar transport protein 81, N-terminal domain"/>
    <property type="match status" value="1"/>
</dbReference>
<protein>
    <submittedName>
        <fullName evidence="10">(California timema) hypothetical protein</fullName>
    </submittedName>
</protein>
<feature type="region of interest" description="Disordered" evidence="8">
    <location>
        <begin position="532"/>
        <end position="556"/>
    </location>
</feature>
<evidence type="ECO:0000313" key="10">
    <source>
        <dbReference type="EMBL" id="CAD7570936.1"/>
    </source>
</evidence>
<evidence type="ECO:0000256" key="5">
    <source>
        <dbReference type="ARBA" id="ARBA00023273"/>
    </source>
</evidence>
<comment type="subcellular location">
    <subcellularLocation>
        <location evidence="1">Cell projection</location>
        <location evidence="1">Cilium</location>
    </subcellularLocation>
</comment>
<accession>A0A7R9J268</accession>
<dbReference type="GO" id="GO:0060271">
    <property type="term" value="P:cilium assembly"/>
    <property type="evidence" value="ECO:0007669"/>
    <property type="project" value="InterPro"/>
</dbReference>